<dbReference type="InterPro" id="IPR019441">
    <property type="entry name" value="FMP27/BLTP2/Hobbit_GFWDK_RBG"/>
</dbReference>
<dbReference type="RefSeq" id="XP_046062201.1">
    <property type="nucleotide sequence ID" value="XM_046203974.1"/>
</dbReference>
<dbReference type="PANTHER" id="PTHR15678:SF15">
    <property type="entry name" value="PROTEIN FMP27, MITOCHONDRIAL"/>
    <property type="match status" value="1"/>
</dbReference>
<dbReference type="EMBL" id="JAEUBE010000183">
    <property type="protein sequence ID" value="KAH3667389.1"/>
    <property type="molecule type" value="Genomic_DNA"/>
</dbReference>
<evidence type="ECO:0000259" key="3">
    <source>
        <dbReference type="SMART" id="SM01215"/>
    </source>
</evidence>
<dbReference type="InterPro" id="IPR019415">
    <property type="entry name" value="FMP27_SW_RBG"/>
</dbReference>
<feature type="domain" description="FMP27 WPPW motif-containing RBG unit" evidence="4">
    <location>
        <begin position="952"/>
        <end position="1247"/>
    </location>
</feature>
<dbReference type="PANTHER" id="PTHR15678">
    <property type="entry name" value="ANTIGEN MLAA-22-RELATED"/>
    <property type="match status" value="1"/>
</dbReference>
<dbReference type="SMART" id="SM01216">
    <property type="entry name" value="Fmp27_WPPW"/>
    <property type="match status" value="1"/>
</dbReference>
<reference evidence="5" key="1">
    <citation type="journal article" date="2021" name="Open Biol.">
        <title>Shared evolutionary footprints suggest mitochondrial oxidative damage underlies multiple complex I losses in fungi.</title>
        <authorList>
            <person name="Schikora-Tamarit M.A."/>
            <person name="Marcet-Houben M."/>
            <person name="Nosek J."/>
            <person name="Gabaldon T."/>
        </authorList>
    </citation>
    <scope>NUCLEOTIDE SEQUENCE</scope>
    <source>
        <strain evidence="5">CBS6075</strain>
    </source>
</reference>
<evidence type="ECO:0000313" key="5">
    <source>
        <dbReference type="EMBL" id="KAH3667389.1"/>
    </source>
</evidence>
<name>A0A9P8P9I0_9ASCO</name>
<feature type="domain" description="FMP27/BLTP2/Hobbit GFWDK motif-containing RBG unit" evidence="2">
    <location>
        <begin position="572"/>
        <end position="714"/>
    </location>
</feature>
<dbReference type="SMART" id="SM01214">
    <property type="entry name" value="Fmp27_GFWDK"/>
    <property type="match status" value="1"/>
</dbReference>
<keyword evidence="6" id="KW-1185">Reference proteome</keyword>
<sequence length="1606" mass="181415">MQSFTLPTLLLALVASVLLWKVVSGKLWLSVGGIGFFPRNNGHLLPIAIYSVSVTVGKLGVSVSSVGVALRPSRPFIRVCVDGLTVTKSKSSKQRVSAQSSSSSSRVPLMFLSLLDYLVYWVPETMLLVSNVKFNEMEVQSAEIRLSKTHLLRLHVSAAKIDFRHESLHGHVSSLSVEATSSIRLRQFRPNANIVVQNGFLAIESVPVKVQFTALKSIVTPDSASLSLTNIVSKDLLDLPEISYTLNFAEMVSKVELPSVSAKISLSLIFVLLSTFIKPYASKSSKSSQNPPKFVFLLHNLDLELVLANDFHVRVLLEQTSVSSTTAVVQKVVLQIEQHQKWQRLLSIQDSRAEIAVPVEISIGFIKASIPHEFLIYKLFDSITNTIKTLKQHLYTLKTGDESLVIEPKAKPPILIPELRFHAKMVALCFEADPFETQLAMAYQLGKVEQRSRLAKLDYLDNPEFLGKVYENISTSWVSLVKEYTSKLAATIAQNSSFLEGTDTSLASTNAPVLSLYLESLELKLAQPKLPCSLPDYINRVGKGIPHETEYTTLVPLHADLSVGQVRAHLMDLPLPLAYLPWSSDKSTGLQITGNLVLLEQLGGDWRWVDVKINESTSMKIPRSLSSMKTLLELDAVVKTDQTMLLTWGAGIQPILRQLSLCVDSFSKPKMDPSPKLGVWDKIRYILHGYVNLVWATDADLRINLKGSMDPYEIFGPAAGFSFVFRKSVRLELNNPHNNPSDFVVVRAKETYFGIANHSGEKLPCWCAQTPLYLSRASKNPLSTSLFGCYLNPQFFQPVAPVVRFKQAVSLKGEIEFKLTFDFNQQDESVQPKPHYLVTMVHPPCDDNHDSYAGFRTSNIHMGIQLATKDAETNSLYLTPVSFSYFTQWFKLFGNGISLPIRNGSLFQNNPESVKFGSHLHSFGYQFDVKPLYLFHGYRMDLDDKENQTVLGFKGKVDGFHLELNQNKEPMVLKNETLHRQVKLMKMKFSTGRVEFKDVDVRVLVAAAEKLDGDQFPTNCHSWFDREDLEEQNLPSFGTVSANYLHLFHCMDMAFSMDNAAKGFTNVVEVEQPLMRWNTSLRNKVFQYLHRVGFRNSYTYYSSYHSLKVAEQNCNRNKTVTDSEDSVSFSSRELRIDNFNDDIREISNSSRNLIPMDDFLIKIKRPQIQLIENEEADFFMLLSTPEINISVISISDKKTLDNVSSQPVERRLGSVLHDTDVFLLDRSVSTENANFYGSTNNWPLFLPEPPEKYKILSRTSMLVRYDKISGLVSDNIRDKLMFNMERLETKLDSEQARALYSLVTKLLLYSEPRSKKLDDAVKEMVMVTDFGNLDAIFKRVRVIAGQLQYLDKPSSLRNKLLIELYTRMRVLVKGGGDDSELEWILKAGSIKMDFADQNQTFLRLEIVQGEFKRVALSDGTTVNRVSVGTLQARNMDKAIFPDLLSGMESSDMVDISWTMADPIGGIRVAKNVEIRCSPIKFGLEEDVGRRVIEYMMGDNESEEIDEKTDTSDNKDVTTSSGLMMSRSKQNFWFQAIQMEPILLSISLRAKGLKKLLNVTGFELLLPPLELSNKLWAMEDLLDHLKKYILHCLKIHFGKILKHKLTH</sequence>
<reference evidence="5" key="2">
    <citation type="submission" date="2021-01" db="EMBL/GenBank/DDBJ databases">
        <authorList>
            <person name="Schikora-Tamarit M.A."/>
        </authorList>
    </citation>
    <scope>NUCLEOTIDE SEQUENCE</scope>
    <source>
        <strain evidence="5">CBS6075</strain>
    </source>
</reference>
<feature type="chain" id="PRO_5040193400" description="FMP27 GFWDK domain-containing protein" evidence="1">
    <location>
        <begin position="26"/>
        <end position="1606"/>
    </location>
</feature>
<dbReference type="InterPro" id="IPR045167">
    <property type="entry name" value="Hobbit"/>
</dbReference>
<evidence type="ECO:0000259" key="2">
    <source>
        <dbReference type="SMART" id="SM01214"/>
    </source>
</evidence>
<feature type="domain" description="FMP27 SW motif-containing RBG unit" evidence="3">
    <location>
        <begin position="464"/>
        <end position="554"/>
    </location>
</feature>
<organism evidence="5 6">
    <name type="scientific">Ogataea philodendri</name>
    <dbReference type="NCBI Taxonomy" id="1378263"/>
    <lineage>
        <taxon>Eukaryota</taxon>
        <taxon>Fungi</taxon>
        <taxon>Dikarya</taxon>
        <taxon>Ascomycota</taxon>
        <taxon>Saccharomycotina</taxon>
        <taxon>Pichiomycetes</taxon>
        <taxon>Pichiales</taxon>
        <taxon>Pichiaceae</taxon>
        <taxon>Ogataea</taxon>
    </lineage>
</organism>
<dbReference type="Pfam" id="PF10344">
    <property type="entry name" value="Hobbit"/>
    <property type="match status" value="4"/>
</dbReference>
<dbReference type="Proteomes" id="UP000769157">
    <property type="component" value="Unassembled WGS sequence"/>
</dbReference>
<accession>A0A9P8P9I0</accession>
<dbReference type="OrthoDB" id="1562405at2759"/>
<dbReference type="SMART" id="SM01215">
    <property type="entry name" value="Fmp27_SW"/>
    <property type="match status" value="1"/>
</dbReference>
<evidence type="ECO:0000313" key="6">
    <source>
        <dbReference type="Proteomes" id="UP000769157"/>
    </source>
</evidence>
<comment type="caution">
    <text evidence="5">The sequence shown here is derived from an EMBL/GenBank/DDBJ whole genome shotgun (WGS) entry which is preliminary data.</text>
</comment>
<evidence type="ECO:0008006" key="7">
    <source>
        <dbReference type="Google" id="ProtNLM"/>
    </source>
</evidence>
<evidence type="ECO:0000259" key="4">
    <source>
        <dbReference type="SMART" id="SM01216"/>
    </source>
</evidence>
<dbReference type="GeneID" id="70235005"/>
<gene>
    <name evidence="5" type="ORF">OGAPHI_003038</name>
</gene>
<dbReference type="InterPro" id="IPR019449">
    <property type="entry name" value="FMP27_WPPW_RBG"/>
</dbReference>
<proteinExistence type="predicted"/>
<feature type="signal peptide" evidence="1">
    <location>
        <begin position="1"/>
        <end position="25"/>
    </location>
</feature>
<evidence type="ECO:0000256" key="1">
    <source>
        <dbReference type="SAM" id="SignalP"/>
    </source>
</evidence>
<keyword evidence="1" id="KW-0732">Signal</keyword>
<protein>
    <recommendedName>
        <fullName evidence="7">FMP27 GFWDK domain-containing protein</fullName>
    </recommendedName>
</protein>